<dbReference type="Pfam" id="PF02935">
    <property type="entry name" value="COX7C"/>
    <property type="match status" value="1"/>
</dbReference>
<name>A0A131ZXB2_SARSC</name>
<dbReference type="SUPFAM" id="SSF81427">
    <property type="entry name" value="Mitochondrial cytochrome c oxidase subunit VIIc (aka VIIIa)"/>
    <property type="match status" value="1"/>
</dbReference>
<proteinExistence type="inferred from homology"/>
<dbReference type="VEuPathDB" id="VectorBase:SSCA010565"/>
<dbReference type="Proteomes" id="UP000616769">
    <property type="component" value="Unassembled WGS sequence"/>
</dbReference>
<evidence type="ECO:0000256" key="5">
    <source>
        <dbReference type="ARBA" id="ARBA00023128"/>
    </source>
</evidence>
<dbReference type="Gene3D" id="4.10.49.10">
    <property type="entry name" value="Cytochrome c oxidase subunit VIIc"/>
    <property type="match status" value="1"/>
</dbReference>
<evidence type="ECO:0000256" key="3">
    <source>
        <dbReference type="ARBA" id="ARBA00010514"/>
    </source>
</evidence>
<evidence type="ECO:0000256" key="1">
    <source>
        <dbReference type="ARBA" id="ARBA00004434"/>
    </source>
</evidence>
<comment type="pathway">
    <text evidence="2">Energy metabolism; oxidative phosphorylation.</text>
</comment>
<comment type="similarity">
    <text evidence="3">Belongs to the cytochrome c oxidase VIIc family.</text>
</comment>
<accession>A0A131ZXB2</accession>
<dbReference type="GO" id="GO:0045277">
    <property type="term" value="C:respiratory chain complex IV"/>
    <property type="evidence" value="ECO:0007669"/>
    <property type="project" value="InterPro"/>
</dbReference>
<evidence type="ECO:0000313" key="7">
    <source>
        <dbReference type="EMBL" id="KPM03446.1"/>
    </source>
</evidence>
<sequence>MLHSRLINLVPKNLIKQSIARSHETPYQGITLPFRTDKPRLLAIKMIIFFSIPYSLPFILWRRQVYKTNGF</sequence>
<comment type="subcellular location">
    <subcellularLocation>
        <location evidence="1">Mitochondrion inner membrane</location>
        <topology evidence="1">Single-pass membrane protein</topology>
    </subcellularLocation>
</comment>
<dbReference type="GO" id="GO:0005743">
    <property type="term" value="C:mitochondrial inner membrane"/>
    <property type="evidence" value="ECO:0007669"/>
    <property type="project" value="UniProtKB-SubCell"/>
</dbReference>
<dbReference type="InterPro" id="IPR036636">
    <property type="entry name" value="COX7C/Cox8_sf"/>
</dbReference>
<evidence type="ECO:0000256" key="6">
    <source>
        <dbReference type="ARBA" id="ARBA00023136"/>
    </source>
</evidence>
<keyword evidence="6" id="KW-0472">Membrane</keyword>
<dbReference type="InterPro" id="IPR004202">
    <property type="entry name" value="COX7C/Cox8"/>
</dbReference>
<keyword evidence="4" id="KW-0999">Mitochondrion inner membrane</keyword>
<reference evidence="7 8" key="1">
    <citation type="journal article" date="2015" name="Parasit. Vectors">
        <title>Draft genome of the scabies mite.</title>
        <authorList>
            <person name="Rider S.D.Jr."/>
            <person name="Morgan M.S."/>
            <person name="Arlian L.G."/>
        </authorList>
    </citation>
    <scope>NUCLEOTIDE SEQUENCE [LARGE SCALE GENOMIC DNA]</scope>
    <source>
        <strain evidence="7">Arlian Lab</strain>
    </source>
</reference>
<organism evidence="7 8">
    <name type="scientific">Sarcoptes scabiei</name>
    <name type="common">Itch mite</name>
    <name type="synonym">Acarus scabiei</name>
    <dbReference type="NCBI Taxonomy" id="52283"/>
    <lineage>
        <taxon>Eukaryota</taxon>
        <taxon>Metazoa</taxon>
        <taxon>Ecdysozoa</taxon>
        <taxon>Arthropoda</taxon>
        <taxon>Chelicerata</taxon>
        <taxon>Arachnida</taxon>
        <taxon>Acari</taxon>
        <taxon>Acariformes</taxon>
        <taxon>Sarcoptiformes</taxon>
        <taxon>Astigmata</taxon>
        <taxon>Psoroptidia</taxon>
        <taxon>Sarcoptoidea</taxon>
        <taxon>Sarcoptidae</taxon>
        <taxon>Sarcoptinae</taxon>
        <taxon>Sarcoptes</taxon>
    </lineage>
</organism>
<dbReference type="GO" id="GO:0006123">
    <property type="term" value="P:mitochondrial electron transport, cytochrome c to oxygen"/>
    <property type="evidence" value="ECO:0007669"/>
    <property type="project" value="InterPro"/>
</dbReference>
<keyword evidence="5" id="KW-0496">Mitochondrion</keyword>
<protein>
    <submittedName>
        <fullName evidence="7">Uncharacterized protein</fullName>
    </submittedName>
</protein>
<evidence type="ECO:0000256" key="2">
    <source>
        <dbReference type="ARBA" id="ARBA00004673"/>
    </source>
</evidence>
<gene>
    <name evidence="7" type="ORF">QR98_0018780</name>
</gene>
<evidence type="ECO:0000313" key="8">
    <source>
        <dbReference type="Proteomes" id="UP000616769"/>
    </source>
</evidence>
<dbReference type="EMBL" id="JXLN01005076">
    <property type="protein sequence ID" value="KPM03446.1"/>
    <property type="molecule type" value="Genomic_DNA"/>
</dbReference>
<comment type="caution">
    <text evidence="7">The sequence shown here is derived from an EMBL/GenBank/DDBJ whole genome shotgun (WGS) entry which is preliminary data.</text>
</comment>
<dbReference type="UniPathway" id="UPA00705"/>
<evidence type="ECO:0000256" key="4">
    <source>
        <dbReference type="ARBA" id="ARBA00022792"/>
    </source>
</evidence>
<dbReference type="AlphaFoldDB" id="A0A131ZXB2"/>